<evidence type="ECO:0000313" key="3">
    <source>
        <dbReference type="EMBL" id="TNN86590.1"/>
    </source>
</evidence>
<organism evidence="3 4">
    <name type="scientific">Liparis tanakae</name>
    <name type="common">Tanaka's snailfish</name>
    <dbReference type="NCBI Taxonomy" id="230148"/>
    <lineage>
        <taxon>Eukaryota</taxon>
        <taxon>Metazoa</taxon>
        <taxon>Chordata</taxon>
        <taxon>Craniata</taxon>
        <taxon>Vertebrata</taxon>
        <taxon>Euteleostomi</taxon>
        <taxon>Actinopterygii</taxon>
        <taxon>Neopterygii</taxon>
        <taxon>Teleostei</taxon>
        <taxon>Neoteleostei</taxon>
        <taxon>Acanthomorphata</taxon>
        <taxon>Eupercaria</taxon>
        <taxon>Perciformes</taxon>
        <taxon>Cottioidei</taxon>
        <taxon>Cottales</taxon>
        <taxon>Liparidae</taxon>
        <taxon>Liparis</taxon>
    </lineage>
</organism>
<evidence type="ECO:0000259" key="2">
    <source>
        <dbReference type="Pfam" id="PF00850"/>
    </source>
</evidence>
<reference evidence="3 4" key="1">
    <citation type="submission" date="2019-03" db="EMBL/GenBank/DDBJ databases">
        <title>First draft genome of Liparis tanakae, snailfish: a comprehensive survey of snailfish specific genes.</title>
        <authorList>
            <person name="Kim W."/>
            <person name="Song I."/>
            <person name="Jeong J.-H."/>
            <person name="Kim D."/>
            <person name="Kim S."/>
            <person name="Ryu S."/>
            <person name="Song J.Y."/>
            <person name="Lee S.K."/>
        </authorList>
    </citation>
    <scope>NUCLEOTIDE SEQUENCE [LARGE SCALE GENOMIC DNA]</scope>
    <source>
        <tissue evidence="3">Muscle</tissue>
    </source>
</reference>
<accession>A0A4Z2J909</accession>
<dbReference type="Pfam" id="PF00850">
    <property type="entry name" value="Hist_deacetyl"/>
    <property type="match status" value="1"/>
</dbReference>
<evidence type="ECO:0000313" key="4">
    <source>
        <dbReference type="Proteomes" id="UP000314294"/>
    </source>
</evidence>
<dbReference type="SUPFAM" id="SSF52768">
    <property type="entry name" value="Arginase/deacetylase"/>
    <property type="match status" value="1"/>
</dbReference>
<dbReference type="PRINTS" id="PR01270">
    <property type="entry name" value="HDASUPER"/>
</dbReference>
<feature type="region of interest" description="Disordered" evidence="1">
    <location>
        <begin position="121"/>
        <end position="165"/>
    </location>
</feature>
<gene>
    <name evidence="3" type="ORF">EYF80_003058</name>
</gene>
<proteinExistence type="predicted"/>
<feature type="compositionally biased region" description="Basic and acidic residues" evidence="1">
    <location>
        <begin position="69"/>
        <end position="92"/>
    </location>
</feature>
<name>A0A4Z2J909_9TELE</name>
<dbReference type="Gene3D" id="3.40.800.20">
    <property type="entry name" value="Histone deacetylase domain"/>
    <property type="match status" value="1"/>
</dbReference>
<keyword evidence="4" id="KW-1185">Reference proteome</keyword>
<dbReference type="EMBL" id="SRLO01000014">
    <property type="protein sequence ID" value="TNN86590.1"/>
    <property type="molecule type" value="Genomic_DNA"/>
</dbReference>
<dbReference type="Proteomes" id="UP000314294">
    <property type="component" value="Unassembled WGS sequence"/>
</dbReference>
<dbReference type="InterPro" id="IPR023696">
    <property type="entry name" value="Ureohydrolase_dom_sf"/>
</dbReference>
<feature type="region of interest" description="Disordered" evidence="1">
    <location>
        <begin position="55"/>
        <end position="101"/>
    </location>
</feature>
<protein>
    <recommendedName>
        <fullName evidence="2">Histone deacetylase domain-containing protein</fullName>
    </recommendedName>
</protein>
<comment type="caution">
    <text evidence="3">The sequence shown here is derived from an EMBL/GenBank/DDBJ whole genome shotgun (WGS) entry which is preliminary data.</text>
</comment>
<dbReference type="AlphaFoldDB" id="A0A4Z2J909"/>
<dbReference type="OrthoDB" id="437693at2759"/>
<dbReference type="InterPro" id="IPR023801">
    <property type="entry name" value="His_deacetylse_dom"/>
</dbReference>
<feature type="domain" description="Histone deacetylase" evidence="2">
    <location>
        <begin position="200"/>
        <end position="254"/>
    </location>
</feature>
<sequence length="323" mass="35657">MAAFQLKRLEKKAAPSAQVLFEVRESTNDLEEKEAAAPEQVQLEVPAPIKDLEEKEAAAPEQVQLEVPEPIKDCEEKEAAAPEQVRAEDTKPQEAPLPIIPEILPLNRKQRKEAAKLKRLEEEAAPAEQVQLEVPEPTNDLEEQDAAAPEQVQLEVPEPTNDLEEKEVAASKLVILEVPEPIKNLEEKEAAAPEQTSQHDMRGLACSTAGGTHHAFPSFGSGYCLLNVLTVAAKYRMGSSSPKRKVLIVDLDVHKLCEFSLPEDVIVPQAGALRRPLLPPRTTCAFLLLFSPRPSFPLGSRLLQVLLLERDQIRQGQRATLLS</sequence>
<dbReference type="InterPro" id="IPR000286">
    <property type="entry name" value="HDACs"/>
</dbReference>
<evidence type="ECO:0000256" key="1">
    <source>
        <dbReference type="SAM" id="MobiDB-lite"/>
    </source>
</evidence>
<dbReference type="InterPro" id="IPR037138">
    <property type="entry name" value="His_deacetylse_dom_sf"/>
</dbReference>